<comment type="similarity">
    <text evidence="2">Belongs to the VirD4/TraG family.</text>
</comment>
<evidence type="ECO:0000256" key="7">
    <source>
        <dbReference type="SAM" id="Coils"/>
    </source>
</evidence>
<comment type="subcellular location">
    <subcellularLocation>
        <location evidence="1">Cell membrane</location>
        <topology evidence="1">Multi-pass membrane protein</topology>
    </subcellularLocation>
</comment>
<dbReference type="Pfam" id="PF02534">
    <property type="entry name" value="T4SS-DNA_transf"/>
    <property type="match status" value="1"/>
</dbReference>
<dbReference type="InterPro" id="IPR027417">
    <property type="entry name" value="P-loop_NTPase"/>
</dbReference>
<evidence type="ECO:0000256" key="5">
    <source>
        <dbReference type="ARBA" id="ARBA00022989"/>
    </source>
</evidence>
<keyword evidence="5" id="KW-1133">Transmembrane helix</keyword>
<keyword evidence="6" id="KW-0472">Membrane</keyword>
<dbReference type="AlphaFoldDB" id="A0AAX6BT44"/>
<dbReference type="GO" id="GO:0005886">
    <property type="term" value="C:plasma membrane"/>
    <property type="evidence" value="ECO:0007669"/>
    <property type="project" value="UniProtKB-SubCell"/>
</dbReference>
<evidence type="ECO:0000256" key="2">
    <source>
        <dbReference type="ARBA" id="ARBA00008806"/>
    </source>
</evidence>
<feature type="coiled-coil region" evidence="7">
    <location>
        <begin position="713"/>
        <end position="767"/>
    </location>
</feature>
<accession>A0AAX6BT44</accession>
<gene>
    <name evidence="9" type="ORF">ShirakiTB12_54220</name>
</gene>
<keyword evidence="3" id="KW-1003">Cell membrane</keyword>
<dbReference type="PANTHER" id="PTHR37937">
    <property type="entry name" value="CONJUGATIVE TRANSFER: DNA TRANSPORT"/>
    <property type="match status" value="1"/>
</dbReference>
<sequence length="810" mass="91891">MPKAGIFTFLFVLALIVDYVLAVVFATVPVVIKQPQEVINVALNFAQSPIDLLPSAWEQVPFKIAQPLLLLGIIFVMLRASGSSQKGYKAAHHVGVHGTSRWATIKEAFDLSYFAKKMPSKQLVADIEASFNIQKEVDEEYKKILNGEAEVDQEIVTSIKDNLSRLKRFEMSRVKKIEDAAERIKPERRDEFLKYELQLSEKKMLTVNKGDESYSYNLQDLSEEEMVSYIPFSMDYYTELQKKKFKELYPQSGTIFGIKDSSPVIQTFDSELGNRNVIVVGGSGGKKTQGFVMGNVMFQTQSSVVVTDPKGEVFVNTARIKEKQGYQVIVMNFLDMWSSNCWNPLDYVRKETDASTVAHAIVSSKNDMSQSNVWINAQLALLKALILYAVYEFEPQDRNLGGILNFLREFEDTFNKEEEQSALDAMFGRLSFNHPAREQYELGYKKSIGKTRAGIIISLLTTVSDFASNAVRRLTSSSDFLLGNIGRKKVALYLIIDEDDKSFASLVSLFIRQLFRELKMVARETQKKELYVPVQFILDEFANISKLPDFTTFLSTCRGYGISVVPILQNITQIEKTYPKETDSFLANCSAKLLLKASDKATQELFSNLLGSTTVEAVSKSKNTSNTGSSSSESTSVVKRPLLDPTEVKSLPKDEALLVTDNTNPIRLNKAYQYKYFLDENKVALTEKYKIDLQDYELSTDADAKALFDEKVKQYEELQIASMEQRKKELEEEKEQQRIKAEEEKKMEQQKKNREIVNEAIVHFQNQQVAAATEKQQVVATLEKTVEDETPKITNTQKDILNKIKQNINS</sequence>
<proteinExistence type="inferred from homology"/>
<protein>
    <submittedName>
        <fullName evidence="9">Uncharacterized protein</fullName>
    </submittedName>
</protein>
<dbReference type="NCBIfam" id="NF045973">
    <property type="entry name" value="conju_CD1115"/>
    <property type="match status" value="1"/>
</dbReference>
<reference evidence="9" key="1">
    <citation type="journal article" date="2024" name="Appl Microbiol">
        <title>Effect of kuratsuki Bacillus and Priestia on Taste of Sake.</title>
        <authorList>
            <person name="Kobayashi K."/>
            <person name="Nishida H."/>
        </authorList>
    </citation>
    <scope>NUCLEOTIDE SEQUENCE</scope>
    <source>
        <strain evidence="9">B-12</strain>
    </source>
</reference>
<feature type="region of interest" description="Disordered" evidence="8">
    <location>
        <begin position="620"/>
        <end position="643"/>
    </location>
</feature>
<dbReference type="RefSeq" id="WP_310876681.1">
    <property type="nucleotide sequence ID" value="NZ_BSYK01000004.1"/>
</dbReference>
<dbReference type="Proteomes" id="UP001165240">
    <property type="component" value="Unassembled WGS sequence"/>
</dbReference>
<evidence type="ECO:0000256" key="1">
    <source>
        <dbReference type="ARBA" id="ARBA00004651"/>
    </source>
</evidence>
<organism evidence="9 10">
    <name type="scientific">Priestia megaterium</name>
    <name type="common">Bacillus megaterium</name>
    <dbReference type="NCBI Taxonomy" id="1404"/>
    <lineage>
        <taxon>Bacteria</taxon>
        <taxon>Bacillati</taxon>
        <taxon>Bacillota</taxon>
        <taxon>Bacilli</taxon>
        <taxon>Bacillales</taxon>
        <taxon>Bacillaceae</taxon>
        <taxon>Priestia</taxon>
    </lineage>
</organism>
<evidence type="ECO:0000313" key="10">
    <source>
        <dbReference type="Proteomes" id="UP001165240"/>
    </source>
</evidence>
<evidence type="ECO:0000256" key="4">
    <source>
        <dbReference type="ARBA" id="ARBA00022692"/>
    </source>
</evidence>
<keyword evidence="4" id="KW-0812">Transmembrane</keyword>
<evidence type="ECO:0000256" key="8">
    <source>
        <dbReference type="SAM" id="MobiDB-lite"/>
    </source>
</evidence>
<dbReference type="SUPFAM" id="SSF52540">
    <property type="entry name" value="P-loop containing nucleoside triphosphate hydrolases"/>
    <property type="match status" value="1"/>
</dbReference>
<comment type="caution">
    <text evidence="9">The sequence shown here is derived from an EMBL/GenBank/DDBJ whole genome shotgun (WGS) entry which is preliminary data.</text>
</comment>
<dbReference type="InterPro" id="IPR051539">
    <property type="entry name" value="T4SS-coupling_protein"/>
</dbReference>
<dbReference type="EMBL" id="BSYK01000004">
    <property type="protein sequence ID" value="GMG76953.1"/>
    <property type="molecule type" value="Genomic_DNA"/>
</dbReference>
<name>A0AAX6BT44_PRIMG</name>
<dbReference type="PANTHER" id="PTHR37937:SF1">
    <property type="entry name" value="CONJUGATIVE TRANSFER: DNA TRANSPORT"/>
    <property type="match status" value="1"/>
</dbReference>
<dbReference type="CDD" id="cd01127">
    <property type="entry name" value="TrwB_TraG_TraD_VirD4"/>
    <property type="match status" value="1"/>
</dbReference>
<evidence type="ECO:0000256" key="3">
    <source>
        <dbReference type="ARBA" id="ARBA00022475"/>
    </source>
</evidence>
<keyword evidence="7" id="KW-0175">Coiled coil</keyword>
<evidence type="ECO:0000313" key="9">
    <source>
        <dbReference type="EMBL" id="GMG76953.1"/>
    </source>
</evidence>
<evidence type="ECO:0000256" key="6">
    <source>
        <dbReference type="ARBA" id="ARBA00023136"/>
    </source>
</evidence>
<dbReference type="InterPro" id="IPR003688">
    <property type="entry name" value="TraG/VirD4"/>
</dbReference>
<dbReference type="Gene3D" id="3.40.50.300">
    <property type="entry name" value="P-loop containing nucleotide triphosphate hydrolases"/>
    <property type="match status" value="2"/>
</dbReference>
<feature type="compositionally biased region" description="Low complexity" evidence="8">
    <location>
        <begin position="620"/>
        <end position="639"/>
    </location>
</feature>